<dbReference type="PROSITE" id="PS50005">
    <property type="entry name" value="TPR"/>
    <property type="match status" value="1"/>
</dbReference>
<evidence type="ECO:0000313" key="5">
    <source>
        <dbReference type="Proteomes" id="UP001465668"/>
    </source>
</evidence>
<comment type="caution">
    <text evidence="4">The sequence shown here is derived from an EMBL/GenBank/DDBJ whole genome shotgun (WGS) entry which is preliminary data.</text>
</comment>
<name>A0ABR2XTC6_9PEZI</name>
<dbReference type="Proteomes" id="UP001465668">
    <property type="component" value="Unassembled WGS sequence"/>
</dbReference>
<feature type="repeat" description="TPR" evidence="1">
    <location>
        <begin position="656"/>
        <end position="689"/>
    </location>
</feature>
<evidence type="ECO:0008006" key="6">
    <source>
        <dbReference type="Google" id="ProtNLM"/>
    </source>
</evidence>
<evidence type="ECO:0000256" key="1">
    <source>
        <dbReference type="PROSITE-ProRule" id="PRU00339"/>
    </source>
</evidence>
<dbReference type="InterPro" id="IPR027417">
    <property type="entry name" value="P-loop_NTPase"/>
</dbReference>
<feature type="domain" description="Heterokaryon incompatibility" evidence="3">
    <location>
        <begin position="25"/>
        <end position="116"/>
    </location>
</feature>
<dbReference type="Pfam" id="PF00931">
    <property type="entry name" value="NB-ARC"/>
    <property type="match status" value="1"/>
</dbReference>
<evidence type="ECO:0000313" key="4">
    <source>
        <dbReference type="EMBL" id="KAK9777042.1"/>
    </source>
</evidence>
<dbReference type="InterPro" id="IPR002182">
    <property type="entry name" value="NB-ARC"/>
</dbReference>
<dbReference type="Gene3D" id="3.40.50.300">
    <property type="entry name" value="P-loop containing nucleotide triphosphate hydrolases"/>
    <property type="match status" value="1"/>
</dbReference>
<dbReference type="EMBL" id="JARVKM010000023">
    <property type="protein sequence ID" value="KAK9777042.1"/>
    <property type="molecule type" value="Genomic_DNA"/>
</dbReference>
<dbReference type="InterPro" id="IPR019734">
    <property type="entry name" value="TPR_rpt"/>
</dbReference>
<accession>A0ABR2XTC6</accession>
<dbReference type="Pfam" id="PF06985">
    <property type="entry name" value="HET"/>
    <property type="match status" value="1"/>
</dbReference>
<dbReference type="PANTHER" id="PTHR10622">
    <property type="entry name" value="HET DOMAIN-CONTAINING PROTEIN"/>
    <property type="match status" value="1"/>
</dbReference>
<evidence type="ECO:0000259" key="2">
    <source>
        <dbReference type="Pfam" id="PF00931"/>
    </source>
</evidence>
<protein>
    <recommendedName>
        <fullName evidence="6">Kinesin light chain 1</fullName>
    </recommendedName>
</protein>
<reference evidence="4 5" key="1">
    <citation type="submission" date="2024-02" db="EMBL/GenBank/DDBJ databases">
        <title>First draft genome assembly of two strains of Seiridium cardinale.</title>
        <authorList>
            <person name="Emiliani G."/>
            <person name="Scali E."/>
        </authorList>
    </citation>
    <scope>NUCLEOTIDE SEQUENCE [LARGE SCALE GENOMIC DNA]</scope>
    <source>
        <strain evidence="4 5">BM-138-000479</strain>
    </source>
</reference>
<dbReference type="InterPro" id="IPR011990">
    <property type="entry name" value="TPR-like_helical_dom_sf"/>
</dbReference>
<dbReference type="SUPFAM" id="SSF48452">
    <property type="entry name" value="TPR-like"/>
    <property type="match status" value="2"/>
</dbReference>
<dbReference type="InterPro" id="IPR010730">
    <property type="entry name" value="HET"/>
</dbReference>
<feature type="domain" description="NB-ARC" evidence="2">
    <location>
        <begin position="264"/>
        <end position="443"/>
    </location>
</feature>
<sequence length="983" mass="112705">MRLLSRQEDGRALLTSGFINQVPPYAILSHTWGSDDHEVTFEDITTDTGREKDGYRKIEFCGRQAADDDLQHFWVDTCCINKSNATELQEAITSMFRWYRDSARCYVYLSDVHHNHLDSTAWMSAFRRSRWFTRGWTLQELLAPPSVEFFDKDGKRLGDRKSLANLLYEITGIPMDALKGRPLHEFGVDERMLWARGRETKRKEDRAYSLFGIFSVSMFLNYGEGEDLAMSRLRKEIHPQPGTKDLDAHRIIPLGRNRAFVGREYILDKLMEMILPDNDIQDCQRVAIEGLGGVGKTQIALEAAYRAHEKFAKCSIFWVPAVSRVSFENGYRDIGQALKLPGIDSENADAKALVKAALTKTSSSWLLIIDNADDTELLSGDVKGYALLDYLPFNTKGSILVTTRNHEVTVGFDVPPGKTLAIDEMSEDEALRMLGNAVKPNQLHDIESTKALLDLLAYLPLAIKQASAYMSRTRISTKDYLASYRRSNQSRVDLLSRNFEDRGRYQEISNPIATTWLISFSHIERNYPLAARYLKYISFFAEKDIPKSLISLISAKDDETESEFESAEAIGVLQGYSFLSARADQDTFDIHRLVRLATRNSLGAEATQYAAEVLRRLSRIYPWAEYNNRTQWTGYLPHLEGALSASAGFHDKTTRANLLHKLGKSYFQLGKYEAAEHVYGEALQLGEEALGREHLDTLIIRSSLADVWRRLGRYEEAEQVLRRMVQLRSTEPNSRDKDTLINMSRLVDVLERTKKYDEAEQMGRETLQLMQEQLGVRDPATLNAMDNYAGVLGKLERFHEAEYYFRRALKVSEEVLGFQHPDTLISMSNLAWVLEALRKYQEAERLYRQAFNTWEREHIPHHPDAITIGRKLARLLEQLEEYNEAEHISREILRLSQESLGPSHRQTVFVLEKLAVLLSKLGRYEEAGELYGQELEVQKDKFGPEHPSTLVCMEDLAYVLDRQGRHEDAQSWREVYSTHLPNK</sequence>
<dbReference type="Pfam" id="PF13424">
    <property type="entry name" value="TPR_12"/>
    <property type="match status" value="3"/>
</dbReference>
<dbReference type="Pfam" id="PF13374">
    <property type="entry name" value="TPR_10"/>
    <property type="match status" value="1"/>
</dbReference>
<dbReference type="NCBIfam" id="NF040586">
    <property type="entry name" value="FxSxx_TPR"/>
    <property type="match status" value="1"/>
</dbReference>
<dbReference type="Gene3D" id="1.25.40.10">
    <property type="entry name" value="Tetratricopeptide repeat domain"/>
    <property type="match status" value="2"/>
</dbReference>
<keyword evidence="5" id="KW-1185">Reference proteome</keyword>
<proteinExistence type="predicted"/>
<dbReference type="PANTHER" id="PTHR10622:SF11">
    <property type="entry name" value="HET-DOMAIN-CONTAINING PROTEIN"/>
    <property type="match status" value="1"/>
</dbReference>
<keyword evidence="1" id="KW-0802">TPR repeat</keyword>
<dbReference type="SMART" id="SM00028">
    <property type="entry name" value="TPR"/>
    <property type="match status" value="5"/>
</dbReference>
<dbReference type="SUPFAM" id="SSF52540">
    <property type="entry name" value="P-loop containing nucleoside triphosphate hydrolases"/>
    <property type="match status" value="1"/>
</dbReference>
<organism evidence="4 5">
    <name type="scientific">Seiridium cardinale</name>
    <dbReference type="NCBI Taxonomy" id="138064"/>
    <lineage>
        <taxon>Eukaryota</taxon>
        <taxon>Fungi</taxon>
        <taxon>Dikarya</taxon>
        <taxon>Ascomycota</taxon>
        <taxon>Pezizomycotina</taxon>
        <taxon>Sordariomycetes</taxon>
        <taxon>Xylariomycetidae</taxon>
        <taxon>Amphisphaeriales</taxon>
        <taxon>Sporocadaceae</taxon>
        <taxon>Seiridium</taxon>
    </lineage>
</organism>
<gene>
    <name evidence="4" type="ORF">SCAR479_06110</name>
</gene>
<evidence type="ECO:0000259" key="3">
    <source>
        <dbReference type="Pfam" id="PF06985"/>
    </source>
</evidence>